<dbReference type="Pfam" id="PF04851">
    <property type="entry name" value="ResIII"/>
    <property type="match status" value="1"/>
</dbReference>
<evidence type="ECO:0000313" key="5">
    <source>
        <dbReference type="Proteomes" id="UP000316921"/>
    </source>
</evidence>
<dbReference type="GO" id="GO:0005829">
    <property type="term" value="C:cytosol"/>
    <property type="evidence" value="ECO:0007669"/>
    <property type="project" value="TreeGrafter"/>
</dbReference>
<dbReference type="Pfam" id="PF00271">
    <property type="entry name" value="Helicase_C"/>
    <property type="match status" value="1"/>
</dbReference>
<dbReference type="InterPro" id="IPR001650">
    <property type="entry name" value="Helicase_C-like"/>
</dbReference>
<dbReference type="CDD" id="cd17926">
    <property type="entry name" value="DEXHc_RE"/>
    <property type="match status" value="1"/>
</dbReference>
<dbReference type="InterPro" id="IPR006935">
    <property type="entry name" value="Helicase/UvrB_N"/>
</dbReference>
<feature type="domain" description="Helicase C-terminal" evidence="3">
    <location>
        <begin position="631"/>
        <end position="779"/>
    </location>
</feature>
<dbReference type="PANTHER" id="PTHR47396:SF1">
    <property type="entry name" value="ATP-DEPENDENT HELICASE IRC3-RELATED"/>
    <property type="match status" value="1"/>
</dbReference>
<reference evidence="4 5" key="1">
    <citation type="submission" date="2019-02" db="EMBL/GenBank/DDBJ databases">
        <title>Deep-cultivation of Planctomycetes and their phenomic and genomic characterization uncovers novel biology.</title>
        <authorList>
            <person name="Wiegand S."/>
            <person name="Jogler M."/>
            <person name="Boedeker C."/>
            <person name="Pinto D."/>
            <person name="Vollmers J."/>
            <person name="Rivas-Marin E."/>
            <person name="Kohn T."/>
            <person name="Peeters S.H."/>
            <person name="Heuer A."/>
            <person name="Rast P."/>
            <person name="Oberbeckmann S."/>
            <person name="Bunk B."/>
            <person name="Jeske O."/>
            <person name="Meyerdierks A."/>
            <person name="Storesund J.E."/>
            <person name="Kallscheuer N."/>
            <person name="Luecker S."/>
            <person name="Lage O.M."/>
            <person name="Pohl T."/>
            <person name="Merkel B.J."/>
            <person name="Hornburger P."/>
            <person name="Mueller R.-W."/>
            <person name="Bruemmer F."/>
            <person name="Labrenz M."/>
            <person name="Spormann A.M."/>
            <person name="Op den Camp H."/>
            <person name="Overmann J."/>
            <person name="Amann R."/>
            <person name="Jetten M.S.M."/>
            <person name="Mascher T."/>
            <person name="Medema M.H."/>
            <person name="Devos D.P."/>
            <person name="Kaster A.-K."/>
            <person name="Ovreas L."/>
            <person name="Rohde M."/>
            <person name="Galperin M.Y."/>
            <person name="Jogler C."/>
        </authorList>
    </citation>
    <scope>NUCLEOTIDE SEQUENCE [LARGE SCALE GENOMIC DNA]</scope>
    <source>
        <strain evidence="4 5">Pla133</strain>
    </source>
</reference>
<dbReference type="KEGG" id="pbap:Pla133_32880"/>
<dbReference type="AlphaFoldDB" id="A0A518BMI3"/>
<accession>A0A518BMI3</accession>
<evidence type="ECO:0000256" key="1">
    <source>
        <dbReference type="SAM" id="MobiDB-lite"/>
    </source>
</evidence>
<organism evidence="4 5">
    <name type="scientific">Engelhardtia mirabilis</name>
    <dbReference type="NCBI Taxonomy" id="2528011"/>
    <lineage>
        <taxon>Bacteria</taxon>
        <taxon>Pseudomonadati</taxon>
        <taxon>Planctomycetota</taxon>
        <taxon>Planctomycetia</taxon>
        <taxon>Planctomycetia incertae sedis</taxon>
        <taxon>Engelhardtia</taxon>
    </lineage>
</organism>
<evidence type="ECO:0000259" key="3">
    <source>
        <dbReference type="PROSITE" id="PS51194"/>
    </source>
</evidence>
<name>A0A518BMI3_9BACT</name>
<dbReference type="PANTHER" id="PTHR47396">
    <property type="entry name" value="TYPE I RESTRICTION ENZYME ECOKI R PROTEIN"/>
    <property type="match status" value="1"/>
</dbReference>
<dbReference type="GO" id="GO:0003677">
    <property type="term" value="F:DNA binding"/>
    <property type="evidence" value="ECO:0007669"/>
    <property type="project" value="InterPro"/>
</dbReference>
<proteinExistence type="predicted"/>
<protein>
    <submittedName>
        <fullName evidence="4">UvrABC system protein B</fullName>
    </submittedName>
</protein>
<dbReference type="GO" id="GO:0016787">
    <property type="term" value="F:hydrolase activity"/>
    <property type="evidence" value="ECO:0007669"/>
    <property type="project" value="InterPro"/>
</dbReference>
<dbReference type="SMART" id="SM00487">
    <property type="entry name" value="DEXDc"/>
    <property type="match status" value="1"/>
</dbReference>
<dbReference type="InterPro" id="IPR027417">
    <property type="entry name" value="P-loop_NTPase"/>
</dbReference>
<keyword evidence="5" id="KW-1185">Reference proteome</keyword>
<dbReference type="InterPro" id="IPR054347">
    <property type="entry name" value="TOTE_primase"/>
</dbReference>
<evidence type="ECO:0000259" key="2">
    <source>
        <dbReference type="PROSITE" id="PS51192"/>
    </source>
</evidence>
<feature type="domain" description="Helicase ATP-binding" evidence="2">
    <location>
        <begin position="429"/>
        <end position="560"/>
    </location>
</feature>
<dbReference type="RefSeq" id="WP_419191593.1">
    <property type="nucleotide sequence ID" value="NZ_CP036287.1"/>
</dbReference>
<dbReference type="GO" id="GO:0005524">
    <property type="term" value="F:ATP binding"/>
    <property type="evidence" value="ECO:0007669"/>
    <property type="project" value="InterPro"/>
</dbReference>
<dbReference type="SMART" id="SM00490">
    <property type="entry name" value="HELICc"/>
    <property type="match status" value="1"/>
</dbReference>
<dbReference type="Gene3D" id="3.40.50.300">
    <property type="entry name" value="P-loop containing nucleotide triphosphate hydrolases"/>
    <property type="match status" value="2"/>
</dbReference>
<dbReference type="SUPFAM" id="SSF52540">
    <property type="entry name" value="P-loop containing nucleoside triphosphate hydrolases"/>
    <property type="match status" value="1"/>
</dbReference>
<dbReference type="PROSITE" id="PS51192">
    <property type="entry name" value="HELICASE_ATP_BIND_1"/>
    <property type="match status" value="1"/>
</dbReference>
<dbReference type="EMBL" id="CP036287">
    <property type="protein sequence ID" value="QDU68194.1"/>
    <property type="molecule type" value="Genomic_DNA"/>
</dbReference>
<dbReference type="InterPro" id="IPR014001">
    <property type="entry name" value="Helicase_ATP-bd"/>
</dbReference>
<dbReference type="Pfam" id="PF22548">
    <property type="entry name" value="AEP-TOTE"/>
    <property type="match status" value="1"/>
</dbReference>
<dbReference type="InterPro" id="IPR050742">
    <property type="entry name" value="Helicase_Restrict-Modif_Enz"/>
</dbReference>
<sequence>MSLQLAEPSTDRMAGLEDENARLRAENERLRGMLGLPPGVLPEADVEAGRLFPEDDPLPQVDARSTARDRIALFRVLFRGREDVYARYWCDERSGKKGYSPAARGRSGCGAKDYLPLTEEVLFRHLAGEETVGLYPLLRDDTCRLLACDFDGPTWAPDALGFLEAADRWRVPAYLERSRSGQGGHVWIFFTRPVSAVQARRLGTGLLRETMVARGEMELTSYDRLFPNQDFMPKGGFGNLIALPLQKGTRALGNTEFLDRELRPWPDPWRGLSLVRRLTPGALEALLGELPPMDVGAEGSNFPSRWGRSAPEPPPPKSIRCVQGPRLSLERSGLPPSLLARIKHLASLHNPEFHKRQKLRLSVYGTPRFVRCYGEDLTHLDLPRGVLSQLESTVREVGSRLDVEDSRTLPGRIALRLEEALSPIQQAAARELLRHDEGVLVAPPGSGKTRVACAVIAARSVPTLVLVHRKHLLDQWKLELQRSLGLSSREIGQLGGGRKRRSRVIDLAMIQSLQPDAASEVFADYGQVVVDECHHVPAVSFDAVIREAAARFVLGLTATPYRRDGLGELITMRCGPVRYRSEGNPDADAMERWLVVRATGFEPDLGVDAPIQQVYRELVQDEGRNRLICEDVREAVEDGKNCLVLTEWRDHLERLAETLQSAGTSPVVLHGGVKKKERLTRVAGLNDAGRENPVLVVATGALVGEGFDLPRLDTLVLAFPISFRGKVIQYAGRILRSHTMKHAVTVYDYRDGLVPVLARMQARRQRTLQGIGFTNNTGQGGLSHGDAAH</sequence>
<dbReference type="Proteomes" id="UP000316921">
    <property type="component" value="Chromosome"/>
</dbReference>
<dbReference type="PROSITE" id="PS51194">
    <property type="entry name" value="HELICASE_CTER"/>
    <property type="match status" value="1"/>
</dbReference>
<gene>
    <name evidence="4" type="primary">uvrB_2</name>
    <name evidence="4" type="ORF">Pla133_32880</name>
</gene>
<evidence type="ECO:0000313" key="4">
    <source>
        <dbReference type="EMBL" id="QDU68194.1"/>
    </source>
</evidence>
<feature type="region of interest" description="Disordered" evidence="1">
    <location>
        <begin position="298"/>
        <end position="318"/>
    </location>
</feature>